<keyword evidence="2" id="KW-0032">Aminotransferase</keyword>
<comment type="caution">
    <text evidence="2">The sequence shown here is derived from an EMBL/GenBank/DDBJ whole genome shotgun (WGS) entry which is preliminary data.</text>
</comment>
<keyword evidence="2" id="KW-0808">Transferase</keyword>
<dbReference type="RefSeq" id="WP_149472606.1">
    <property type="nucleotide sequence ID" value="NZ_QOKW01000071.1"/>
</dbReference>
<name>A0A9W7KMK3_9PROT</name>
<evidence type="ECO:0000313" key="2">
    <source>
        <dbReference type="EMBL" id="KAA0675636.1"/>
    </source>
</evidence>
<evidence type="ECO:0000313" key="3">
    <source>
        <dbReference type="Proteomes" id="UP000480854"/>
    </source>
</evidence>
<dbReference type="Gene3D" id="3.40.640.10">
    <property type="entry name" value="Type I PLP-dependent aspartate aminotransferase-like (Major domain)"/>
    <property type="match status" value="1"/>
</dbReference>
<proteinExistence type="predicted"/>
<gene>
    <name evidence="2" type="ORF">DS843_30690</name>
</gene>
<dbReference type="EMBL" id="QOKW01000071">
    <property type="protein sequence ID" value="KAA0675636.1"/>
    <property type="molecule type" value="Genomic_DNA"/>
</dbReference>
<keyword evidence="3" id="KW-1185">Reference proteome</keyword>
<organism evidence="2 3">
    <name type="scientific">Roseomonas genomospecies 6</name>
    <dbReference type="NCBI Taxonomy" id="214106"/>
    <lineage>
        <taxon>Bacteria</taxon>
        <taxon>Pseudomonadati</taxon>
        <taxon>Pseudomonadota</taxon>
        <taxon>Alphaproteobacteria</taxon>
        <taxon>Acetobacterales</taxon>
        <taxon>Roseomonadaceae</taxon>
        <taxon>Roseomonas</taxon>
    </lineage>
</organism>
<sequence length="355" mass="40068">MSNQNTLSTAEILNLYKELEIVHGDGDAGAFLFGWQCRNPFSGDLIEATIARSKSYDYVPYAYMEDDRDLSNKVKDMHACFGERAPEHVFCASSGASSVLFTFCAWLSKSGIKEVYYIPPIYFTMLNALHLFGIRARPISARHAFESDFTLNLPAKESVLILADPVWYVGIPIKEETINELVAWQKNTGSFIFVDGSFQYMPWDGHISEPTSNFDPSRTIRLVSPTKSLAVNGYRFAYATIPVNLSSEFKNLYTNIYGSGPTDNIAFAYEAIEAMKARSLTDKLIGSAKDRHVELRSRGVISSPFNPRCGYFAYEQLNYKLPDGYIKMDGKYFGQFRFPDHVRINLLSPSQNVIQ</sequence>
<accession>A0A9W7KMK3</accession>
<dbReference type="GO" id="GO:0030170">
    <property type="term" value="F:pyridoxal phosphate binding"/>
    <property type="evidence" value="ECO:0007669"/>
    <property type="project" value="InterPro"/>
</dbReference>
<dbReference type="AlphaFoldDB" id="A0A9W7KMK3"/>
<dbReference type="InterPro" id="IPR015421">
    <property type="entry name" value="PyrdxlP-dep_Trfase_major"/>
</dbReference>
<dbReference type="SUPFAM" id="SSF53383">
    <property type="entry name" value="PLP-dependent transferases"/>
    <property type="match status" value="1"/>
</dbReference>
<dbReference type="InterPro" id="IPR004839">
    <property type="entry name" value="Aminotransferase_I/II_large"/>
</dbReference>
<dbReference type="Pfam" id="PF00155">
    <property type="entry name" value="Aminotran_1_2"/>
    <property type="match status" value="1"/>
</dbReference>
<evidence type="ECO:0000259" key="1">
    <source>
        <dbReference type="Pfam" id="PF00155"/>
    </source>
</evidence>
<protein>
    <submittedName>
        <fullName evidence="2">Aminotransferase class I/II-fold pyridoxal phosphate-dependent enzyme</fullName>
    </submittedName>
</protein>
<dbReference type="OrthoDB" id="4005056at2"/>
<feature type="domain" description="Aminotransferase class I/classII large" evidence="1">
    <location>
        <begin position="87"/>
        <end position="269"/>
    </location>
</feature>
<dbReference type="InterPro" id="IPR015424">
    <property type="entry name" value="PyrdxlP-dep_Trfase"/>
</dbReference>
<dbReference type="Proteomes" id="UP000480854">
    <property type="component" value="Unassembled WGS sequence"/>
</dbReference>
<reference evidence="2 3" key="1">
    <citation type="submission" date="2018-07" db="EMBL/GenBank/DDBJ databases">
        <title>Genome sequence of Azospirillum sp. ATCC 49961.</title>
        <authorList>
            <person name="Sant'Anna F.H."/>
            <person name="Baldani J.I."/>
            <person name="Zilli J.E."/>
            <person name="Reis V.M."/>
            <person name="Hartmann A."/>
            <person name="Cruz L."/>
            <person name="de Souza E.M."/>
            <person name="de Oliveira Pedrosa F."/>
            <person name="Passaglia L.M.P."/>
        </authorList>
    </citation>
    <scope>NUCLEOTIDE SEQUENCE [LARGE SCALE GENOMIC DNA]</scope>
    <source>
        <strain evidence="2 3">ATCC 49961</strain>
    </source>
</reference>
<dbReference type="GO" id="GO:0008483">
    <property type="term" value="F:transaminase activity"/>
    <property type="evidence" value="ECO:0007669"/>
    <property type="project" value="UniProtKB-KW"/>
</dbReference>